<dbReference type="SUPFAM" id="SSF46894">
    <property type="entry name" value="C-terminal effector domain of the bipartite response regulators"/>
    <property type="match status" value="1"/>
</dbReference>
<evidence type="ECO:0000313" key="4">
    <source>
        <dbReference type="EMBL" id="AII87775.1"/>
    </source>
</evidence>
<dbReference type="InterPro" id="IPR011990">
    <property type="entry name" value="TPR-like_helical_dom_sf"/>
</dbReference>
<dbReference type="PROSITE" id="PS51755">
    <property type="entry name" value="OMPR_PHOB"/>
    <property type="match status" value="1"/>
</dbReference>
<keyword evidence="1 2" id="KW-0238">DNA-binding</keyword>
<dbReference type="AlphaFoldDB" id="A0AAN0VJ20"/>
<reference evidence="4 5" key="1">
    <citation type="journal article" date="2014" name="ISME J.">
        <title>Adaptation of an abundant Roseobacter RCA organism to pelagic systems revealed by genomic and transcriptomic analyses.</title>
        <authorList>
            <person name="Voget S."/>
            <person name="Wemheuer B."/>
            <person name="Brinkhoff T."/>
            <person name="Vollmers J."/>
            <person name="Dietrich S."/>
            <person name="Giebel H.A."/>
            <person name="Beardsley C."/>
            <person name="Sardemann C."/>
            <person name="Bakenhus I."/>
            <person name="Billerbeck S."/>
            <person name="Daniel R."/>
            <person name="Simon M."/>
        </authorList>
    </citation>
    <scope>NUCLEOTIDE SEQUENCE [LARGE SCALE GENOMIC DNA]</scope>
    <source>
        <strain evidence="4 5">RCA23</strain>
    </source>
</reference>
<evidence type="ECO:0000256" key="2">
    <source>
        <dbReference type="PROSITE-ProRule" id="PRU01091"/>
    </source>
</evidence>
<dbReference type="KEGG" id="ptp:RCA23_c22520"/>
<dbReference type="SUPFAM" id="SSF81901">
    <property type="entry name" value="HCP-like"/>
    <property type="match status" value="1"/>
</dbReference>
<dbReference type="EMBL" id="CP003984">
    <property type="protein sequence ID" value="AII87775.1"/>
    <property type="molecule type" value="Genomic_DNA"/>
</dbReference>
<dbReference type="GO" id="GO:0003677">
    <property type="term" value="F:DNA binding"/>
    <property type="evidence" value="ECO:0007669"/>
    <property type="project" value="UniProtKB-UniRule"/>
</dbReference>
<dbReference type="Gene3D" id="1.25.40.10">
    <property type="entry name" value="Tetratricopeptide repeat domain"/>
    <property type="match status" value="1"/>
</dbReference>
<dbReference type="Proteomes" id="UP000028680">
    <property type="component" value="Chromosome"/>
</dbReference>
<dbReference type="InterPro" id="IPR036388">
    <property type="entry name" value="WH-like_DNA-bd_sf"/>
</dbReference>
<evidence type="ECO:0000313" key="5">
    <source>
        <dbReference type="Proteomes" id="UP000028680"/>
    </source>
</evidence>
<dbReference type="Pfam" id="PF00486">
    <property type="entry name" value="Trans_reg_C"/>
    <property type="match status" value="1"/>
</dbReference>
<feature type="domain" description="OmpR/PhoB-type" evidence="3">
    <location>
        <begin position="1"/>
        <end position="55"/>
    </location>
</feature>
<dbReference type="GO" id="GO:0000160">
    <property type="term" value="P:phosphorelay signal transduction system"/>
    <property type="evidence" value="ECO:0007669"/>
    <property type="project" value="InterPro"/>
</dbReference>
<dbReference type="Gene3D" id="1.10.10.10">
    <property type="entry name" value="Winged helix-like DNA-binding domain superfamily/Winged helix DNA-binding domain"/>
    <property type="match status" value="1"/>
</dbReference>
<name>A0AAN0VJ20_9RHOB</name>
<evidence type="ECO:0000259" key="3">
    <source>
        <dbReference type="PROSITE" id="PS51755"/>
    </source>
</evidence>
<dbReference type="InterPro" id="IPR016032">
    <property type="entry name" value="Sig_transdc_resp-reg_C-effctor"/>
</dbReference>
<gene>
    <name evidence="4" type="ORF">RCA23_c22520</name>
</gene>
<keyword evidence="5" id="KW-1185">Reference proteome</keyword>
<protein>
    <recommendedName>
        <fullName evidence="3">OmpR/PhoB-type domain-containing protein</fullName>
    </recommendedName>
</protein>
<evidence type="ECO:0000256" key="1">
    <source>
        <dbReference type="ARBA" id="ARBA00023125"/>
    </source>
</evidence>
<proteinExistence type="predicted"/>
<feature type="DNA-binding region" description="OmpR/PhoB-type" evidence="2">
    <location>
        <begin position="1"/>
        <end position="55"/>
    </location>
</feature>
<accession>A0AAN0VJ20</accession>
<organism evidence="4 5">
    <name type="scientific">Planktomarina temperata RCA23</name>
    <dbReference type="NCBI Taxonomy" id="666509"/>
    <lineage>
        <taxon>Bacteria</taxon>
        <taxon>Pseudomonadati</taxon>
        <taxon>Pseudomonadota</taxon>
        <taxon>Alphaproteobacteria</taxon>
        <taxon>Rhodobacterales</taxon>
        <taxon>Paracoccaceae</taxon>
        <taxon>Planktomarina</taxon>
    </lineage>
</organism>
<dbReference type="GO" id="GO:0006355">
    <property type="term" value="P:regulation of DNA-templated transcription"/>
    <property type="evidence" value="ECO:0007669"/>
    <property type="project" value="InterPro"/>
</dbReference>
<sequence length="473" mass="51900">MVTKDEIVEKVWHGQSVSDASISSRIRSARLAVGDDGHHQTTIRTVHGRGFRFVAEVVETAPAQAAAATATPEPNSRLTGRPSIAILPFRPLAMTPELAILANAIPYEIIQALSRLRWLAVIARGSSFRFRKPDPDLDLVATALGARYVLSGIIEANVSGLAVTLELSDASTNEVIWGDRLGAPLDAIDDLRNRIVARLVTALDVYIPLNEARSAQMAAIETLDAWTIYHLGLQHLYRFTTTDNQRAKGLFERAVMLDPHFARAHAGLSFTSFLEAFLHLGPDVKEAARAARHHAERGLELDSLDPFANFTMGRSQWLTHDLDAAAEWLDRATTLNPNYAQGFYSSAMTSMLIGNLAATEVRLDTALQLSPLDPLLYGMHGVRSQMFIQSGDYAAAARWGDRAAATPGAHYLIAMVAMVANGLAERHETAARWRQKVRQRKPNASAGHYFAAFPTRDIASKTLIADELRRHGF</sequence>
<dbReference type="InterPro" id="IPR001867">
    <property type="entry name" value="OmpR/PhoB-type_DNA-bd"/>
</dbReference>